<keyword evidence="4" id="KW-1185">Reference proteome</keyword>
<dbReference type="RefSeq" id="WP_012633481.1">
    <property type="nucleotide sequence ID" value="NC_011891.1"/>
</dbReference>
<keyword evidence="2" id="KW-0378">Hydrolase</keyword>
<dbReference type="CDD" id="cd00586">
    <property type="entry name" value="4HBT"/>
    <property type="match status" value="1"/>
</dbReference>
<proteinExistence type="inferred from homology"/>
<dbReference type="NCBIfam" id="TIGR00051">
    <property type="entry name" value="YbgC/FadM family acyl-CoA thioesterase"/>
    <property type="match status" value="1"/>
</dbReference>
<gene>
    <name evidence="3" type="ordered locus">A2cp1_2309</name>
</gene>
<protein>
    <submittedName>
        <fullName evidence="3">Thioesterase superfamily protein</fullName>
    </submittedName>
</protein>
<dbReference type="PIRSF" id="PIRSF003230">
    <property type="entry name" value="YbgC"/>
    <property type="match status" value="1"/>
</dbReference>
<dbReference type="AlphaFoldDB" id="B8JAC8"/>
<dbReference type="PANTHER" id="PTHR31793:SF27">
    <property type="entry name" value="NOVEL THIOESTERASE SUPERFAMILY DOMAIN AND SAPOSIN A-TYPE DOMAIN CONTAINING PROTEIN (0610012H03RIK)"/>
    <property type="match status" value="1"/>
</dbReference>
<dbReference type="Gene3D" id="3.10.129.10">
    <property type="entry name" value="Hotdog Thioesterase"/>
    <property type="match status" value="1"/>
</dbReference>
<organism evidence="3 4">
    <name type="scientific">Anaeromyxobacter dehalogenans (strain ATCC BAA-258 / DSM 21875 / 2CP-1)</name>
    <dbReference type="NCBI Taxonomy" id="455488"/>
    <lineage>
        <taxon>Bacteria</taxon>
        <taxon>Pseudomonadati</taxon>
        <taxon>Myxococcota</taxon>
        <taxon>Myxococcia</taxon>
        <taxon>Myxococcales</taxon>
        <taxon>Cystobacterineae</taxon>
        <taxon>Anaeromyxobacteraceae</taxon>
        <taxon>Anaeromyxobacter</taxon>
    </lineage>
</organism>
<dbReference type="EMBL" id="CP001359">
    <property type="protein sequence ID" value="ACL65647.1"/>
    <property type="molecule type" value="Genomic_DNA"/>
</dbReference>
<dbReference type="Proteomes" id="UP000007089">
    <property type="component" value="Chromosome"/>
</dbReference>
<dbReference type="InterPro" id="IPR029069">
    <property type="entry name" value="HotDog_dom_sf"/>
</dbReference>
<sequence length="140" mass="15695">MVKTELRVIYGDTDQMGVVYYGNYLRFFEAGRNEFIRAKGLRYRDFEEAYALRLPVVDAQVSYRSPARYDDLVAVETSLAEVRRASARFEYRIVRGGELLATGSTVHACVDLEGRVRRMPPELLSRLSVGEAPAGPGKGA</sequence>
<name>B8JAC8_ANAD2</name>
<dbReference type="PANTHER" id="PTHR31793">
    <property type="entry name" value="4-HYDROXYBENZOYL-COA THIOESTERASE FAMILY MEMBER"/>
    <property type="match status" value="1"/>
</dbReference>
<evidence type="ECO:0000313" key="4">
    <source>
        <dbReference type="Proteomes" id="UP000007089"/>
    </source>
</evidence>
<dbReference type="InterPro" id="IPR006684">
    <property type="entry name" value="YbgC/YbaW"/>
</dbReference>
<dbReference type="GO" id="GO:0047617">
    <property type="term" value="F:fatty acyl-CoA hydrolase activity"/>
    <property type="evidence" value="ECO:0007669"/>
    <property type="project" value="TreeGrafter"/>
</dbReference>
<accession>B8JAC8</accession>
<dbReference type="KEGG" id="acp:A2cp1_2309"/>
<dbReference type="InterPro" id="IPR050563">
    <property type="entry name" value="4-hydroxybenzoyl-CoA_TE"/>
</dbReference>
<dbReference type="HOGENOM" id="CLU_101141_7_0_7"/>
<dbReference type="SUPFAM" id="SSF54637">
    <property type="entry name" value="Thioesterase/thiol ester dehydrase-isomerase"/>
    <property type="match status" value="1"/>
</dbReference>
<reference evidence="3" key="1">
    <citation type="submission" date="2009-01" db="EMBL/GenBank/DDBJ databases">
        <title>Complete sequence of Anaeromyxobacter dehalogenans 2CP-1.</title>
        <authorList>
            <consortium name="US DOE Joint Genome Institute"/>
            <person name="Lucas S."/>
            <person name="Copeland A."/>
            <person name="Lapidus A."/>
            <person name="Glavina del Rio T."/>
            <person name="Dalin E."/>
            <person name="Tice H."/>
            <person name="Bruce D."/>
            <person name="Goodwin L."/>
            <person name="Pitluck S."/>
            <person name="Saunders E."/>
            <person name="Brettin T."/>
            <person name="Detter J.C."/>
            <person name="Han C."/>
            <person name="Larimer F."/>
            <person name="Land M."/>
            <person name="Hauser L."/>
            <person name="Kyrpides N."/>
            <person name="Ovchinnikova G."/>
            <person name="Beliaev A.S."/>
            <person name="Richardson P."/>
        </authorList>
    </citation>
    <scope>NUCLEOTIDE SEQUENCE</scope>
    <source>
        <strain evidence="3">2CP-1</strain>
    </source>
</reference>
<evidence type="ECO:0000256" key="2">
    <source>
        <dbReference type="ARBA" id="ARBA00022801"/>
    </source>
</evidence>
<evidence type="ECO:0000313" key="3">
    <source>
        <dbReference type="EMBL" id="ACL65647.1"/>
    </source>
</evidence>
<evidence type="ECO:0000256" key="1">
    <source>
        <dbReference type="ARBA" id="ARBA00005953"/>
    </source>
</evidence>
<dbReference type="Pfam" id="PF13279">
    <property type="entry name" value="4HBT_2"/>
    <property type="match status" value="1"/>
</dbReference>
<comment type="similarity">
    <text evidence="1">Belongs to the 4-hydroxybenzoyl-CoA thioesterase family.</text>
</comment>